<evidence type="ECO:0000256" key="1">
    <source>
        <dbReference type="SAM" id="MobiDB-lite"/>
    </source>
</evidence>
<evidence type="ECO:0000313" key="2">
    <source>
        <dbReference type="Proteomes" id="UP000887566"/>
    </source>
</evidence>
<feature type="region of interest" description="Disordered" evidence="1">
    <location>
        <begin position="52"/>
        <end position="141"/>
    </location>
</feature>
<dbReference type="WBParaSite" id="PSAMB.scaffold3422size18344.g21395.t1">
    <property type="protein sequence ID" value="PSAMB.scaffold3422size18344.g21395.t1"/>
    <property type="gene ID" value="PSAMB.scaffold3422size18344.g21395"/>
</dbReference>
<feature type="compositionally biased region" description="Polar residues" evidence="1">
    <location>
        <begin position="88"/>
        <end position="133"/>
    </location>
</feature>
<proteinExistence type="predicted"/>
<dbReference type="AlphaFoldDB" id="A0A914W9Y9"/>
<keyword evidence="2" id="KW-1185">Reference proteome</keyword>
<organism evidence="2 3">
    <name type="scientific">Plectus sambesii</name>
    <dbReference type="NCBI Taxonomy" id="2011161"/>
    <lineage>
        <taxon>Eukaryota</taxon>
        <taxon>Metazoa</taxon>
        <taxon>Ecdysozoa</taxon>
        <taxon>Nematoda</taxon>
        <taxon>Chromadorea</taxon>
        <taxon>Plectida</taxon>
        <taxon>Plectina</taxon>
        <taxon>Plectoidea</taxon>
        <taxon>Plectidae</taxon>
        <taxon>Plectus</taxon>
    </lineage>
</organism>
<name>A0A914W9Y9_9BILA</name>
<reference evidence="3" key="1">
    <citation type="submission" date="2022-11" db="UniProtKB">
        <authorList>
            <consortium name="WormBaseParasite"/>
        </authorList>
    </citation>
    <scope>IDENTIFICATION</scope>
</reference>
<sequence length="141" mass="15578">MHRGHNQPSSKRQLAIPQHLTCLVWSQLEAAAQAEGFSGSVEEYWTVLKQQEKASATSSTDIAEPKLDWDDADVASTLSDPEEDQHPPGNQSHTPPLVRQTQDTAAHSLLQFTTPPQAPQSIKRQARNKTFPSSPLLCKSR</sequence>
<dbReference type="Proteomes" id="UP000887566">
    <property type="component" value="Unplaced"/>
</dbReference>
<protein>
    <submittedName>
        <fullName evidence="3">Uncharacterized protein</fullName>
    </submittedName>
</protein>
<accession>A0A914W9Y9</accession>
<evidence type="ECO:0000313" key="3">
    <source>
        <dbReference type="WBParaSite" id="PSAMB.scaffold3422size18344.g21395.t1"/>
    </source>
</evidence>